<sequence length="253" mass="29026">MASANGQTTKRKKKVPVSECAKALAKGNILQCLPLELRQEVFAFAAFDYVRSTSSLIEASGISERTHEWLPPMCHVNDDFFFESLPIFLKHIDFVIREASTAYGLYFFLQATRTFSCVHSLSYHAASTLTPFFAGPQLLKECNNLRHVWLKFGSDDFPSIHRHKKSNPPFKLDRKAFLENHSFRQLLSLKQIEKITICIVKKLTRLGATVEEERREDEQVWGVVGWLKKKYLRRNLAVQIVSLIPTVSWPPVT</sequence>
<keyword evidence="2" id="KW-1185">Reference proteome</keyword>
<dbReference type="EMBL" id="WJXW01000002">
    <property type="protein sequence ID" value="KAF9739819.1"/>
    <property type="molecule type" value="Genomic_DNA"/>
</dbReference>
<organism evidence="1 2">
    <name type="scientific">Paraphaeosphaeria minitans</name>
    <dbReference type="NCBI Taxonomy" id="565426"/>
    <lineage>
        <taxon>Eukaryota</taxon>
        <taxon>Fungi</taxon>
        <taxon>Dikarya</taxon>
        <taxon>Ascomycota</taxon>
        <taxon>Pezizomycotina</taxon>
        <taxon>Dothideomycetes</taxon>
        <taxon>Pleosporomycetidae</taxon>
        <taxon>Pleosporales</taxon>
        <taxon>Massarineae</taxon>
        <taxon>Didymosphaeriaceae</taxon>
        <taxon>Paraphaeosphaeria</taxon>
    </lineage>
</organism>
<reference evidence="1" key="1">
    <citation type="journal article" date="2020" name="Mol. Plant Microbe Interact.">
        <title>Genome Sequence of the Biocontrol Agent Coniothyrium minitans strain Conio (IMI 134523).</title>
        <authorList>
            <person name="Patel D."/>
            <person name="Shittu T.A."/>
            <person name="Baroncelli R."/>
            <person name="Muthumeenakshi S."/>
            <person name="Osborne T.H."/>
            <person name="Janganan T.K."/>
            <person name="Sreenivasaprasad S."/>
        </authorList>
    </citation>
    <scope>NUCLEOTIDE SEQUENCE</scope>
    <source>
        <strain evidence="1">Conio</strain>
    </source>
</reference>
<protein>
    <submittedName>
        <fullName evidence="1">Uncharacterized protein</fullName>
    </submittedName>
</protein>
<gene>
    <name evidence="1" type="ORF">PMIN01_02453</name>
</gene>
<dbReference type="AlphaFoldDB" id="A0A9P6GT91"/>
<evidence type="ECO:0000313" key="2">
    <source>
        <dbReference type="Proteomes" id="UP000756921"/>
    </source>
</evidence>
<comment type="caution">
    <text evidence="1">The sequence shown here is derived from an EMBL/GenBank/DDBJ whole genome shotgun (WGS) entry which is preliminary data.</text>
</comment>
<dbReference type="Proteomes" id="UP000756921">
    <property type="component" value="Unassembled WGS sequence"/>
</dbReference>
<dbReference type="OrthoDB" id="3784170at2759"/>
<accession>A0A9P6GT91</accession>
<name>A0A9P6GT91_9PLEO</name>
<proteinExistence type="predicted"/>
<evidence type="ECO:0000313" key="1">
    <source>
        <dbReference type="EMBL" id="KAF9739819.1"/>
    </source>
</evidence>